<evidence type="ECO:0000256" key="6">
    <source>
        <dbReference type="SAM" id="MobiDB-lite"/>
    </source>
</evidence>
<keyword evidence="3" id="KW-0805">Transcription regulation</keyword>
<protein>
    <recommendedName>
        <fullName evidence="7">Zn(2)-C6 fungal-type domain-containing protein</fullName>
    </recommendedName>
</protein>
<dbReference type="CDD" id="cd00067">
    <property type="entry name" value="GAL4"/>
    <property type="match status" value="1"/>
</dbReference>
<evidence type="ECO:0000259" key="7">
    <source>
        <dbReference type="PROSITE" id="PS50048"/>
    </source>
</evidence>
<dbReference type="InterPro" id="IPR007219">
    <property type="entry name" value="XnlR_reg_dom"/>
</dbReference>
<dbReference type="GO" id="GO:0006351">
    <property type="term" value="P:DNA-templated transcription"/>
    <property type="evidence" value="ECO:0007669"/>
    <property type="project" value="InterPro"/>
</dbReference>
<feature type="domain" description="Zn(2)-C6 fungal-type" evidence="7">
    <location>
        <begin position="47"/>
        <end position="76"/>
    </location>
</feature>
<name>A0A2S4KW68_9HYPO</name>
<keyword evidence="5" id="KW-0539">Nucleus</keyword>
<dbReference type="InterPro" id="IPR001138">
    <property type="entry name" value="Zn2Cys6_DnaBD"/>
</dbReference>
<dbReference type="STRING" id="94208.A0A2S4KW68"/>
<evidence type="ECO:0000313" key="9">
    <source>
        <dbReference type="Proteomes" id="UP000237481"/>
    </source>
</evidence>
<proteinExistence type="predicted"/>
<dbReference type="EMBL" id="PKSG01000525">
    <property type="protein sequence ID" value="POR34424.1"/>
    <property type="molecule type" value="Genomic_DNA"/>
</dbReference>
<reference evidence="8 9" key="1">
    <citation type="submission" date="2018-01" db="EMBL/GenBank/DDBJ databases">
        <title>Harnessing the power of phylogenomics to disentangle the directionality and signatures of interkingdom host jumping in the parasitic fungal genus Tolypocladium.</title>
        <authorList>
            <person name="Quandt C.A."/>
            <person name="Patterson W."/>
            <person name="Spatafora J.W."/>
        </authorList>
    </citation>
    <scope>NUCLEOTIDE SEQUENCE [LARGE SCALE GENOMIC DNA]</scope>
    <source>
        <strain evidence="8 9">NRBC 100945</strain>
    </source>
</reference>
<dbReference type="InterPro" id="IPR036864">
    <property type="entry name" value="Zn2-C6_fun-type_DNA-bd_sf"/>
</dbReference>
<evidence type="ECO:0000256" key="3">
    <source>
        <dbReference type="ARBA" id="ARBA00023015"/>
    </source>
</evidence>
<feature type="compositionally biased region" description="Polar residues" evidence="6">
    <location>
        <begin position="89"/>
        <end position="98"/>
    </location>
</feature>
<accession>A0A2S4KW68</accession>
<dbReference type="OrthoDB" id="654211at2759"/>
<sequence length="711" mass="77939">MHPTRGPPLRCTSSSLTHVFSCSDLLRRHATIHGAAAAVPDSRRGRACDTCHANKTKCDGGPQCSLCTKRGVICTYGRRDGNSPVKPSRGSSRSQNSPAELATASAPVSPPFTEPDIVSSGAPVSLQAADLSSNASSEHEGFTTKSALQSILRAVASIPGKAPNTVTQPSAVSKSWLTASVESFFGNFHDRWPILHAPSLDETTDSVALIASVVMINSWLHYDRGLRELIMEIHDHLMEQSFRQLANDTFDPSRPWPVETYQVVLLNIVFAFESGTVASNAPADCSASSWQRCGKTIASVRKPWSARTTRTSRATLFHGCLPSWSAGRGESSAQNPGCSANGNDRLAHCTFQIDTYLSLLCNQPPLLRHDELDLGLTSTFAMWNSYGLHIFFPRHRTEPWRRGAYKMSCLDMASQPHLPSGILVEDIQVCLLGTLNDIWAVQQLRRNRNDAAATKSDGIARQLKICKIQLDTVEDALERPELHGQYTDFLLRAYSGKGLPSEPKWRQRVLDRLYSAIFSARMLHHLLNIHLHADVQTIRDVAQISPLSEPESGITSPTWQRKAMQVQEWAISTDSRAALLHAMYVWRTYQEATPGLEARRDPSDPIAYMTLSAAATVLWAWAMNAVDACICAPELSRVDIGARPLSAEISPGIEEWVLHGGGGIILHGMPVCKSNAASWLTRFAEGLARGGERWEMGSIVANTCLSKLTFS</sequence>
<keyword evidence="9" id="KW-1185">Reference proteome</keyword>
<evidence type="ECO:0000256" key="5">
    <source>
        <dbReference type="ARBA" id="ARBA00023242"/>
    </source>
</evidence>
<evidence type="ECO:0000313" key="8">
    <source>
        <dbReference type="EMBL" id="POR34424.1"/>
    </source>
</evidence>
<evidence type="ECO:0000256" key="4">
    <source>
        <dbReference type="ARBA" id="ARBA00023163"/>
    </source>
</evidence>
<gene>
    <name evidence="8" type="ORF">TPAR_05390</name>
</gene>
<dbReference type="AlphaFoldDB" id="A0A2S4KW68"/>
<organism evidence="8 9">
    <name type="scientific">Tolypocladium paradoxum</name>
    <dbReference type="NCBI Taxonomy" id="94208"/>
    <lineage>
        <taxon>Eukaryota</taxon>
        <taxon>Fungi</taxon>
        <taxon>Dikarya</taxon>
        <taxon>Ascomycota</taxon>
        <taxon>Pezizomycotina</taxon>
        <taxon>Sordariomycetes</taxon>
        <taxon>Hypocreomycetidae</taxon>
        <taxon>Hypocreales</taxon>
        <taxon>Ophiocordycipitaceae</taxon>
        <taxon>Tolypocladium</taxon>
    </lineage>
</organism>
<dbReference type="GO" id="GO:0000981">
    <property type="term" value="F:DNA-binding transcription factor activity, RNA polymerase II-specific"/>
    <property type="evidence" value="ECO:0007669"/>
    <property type="project" value="InterPro"/>
</dbReference>
<keyword evidence="4" id="KW-0804">Transcription</keyword>
<dbReference type="Proteomes" id="UP000237481">
    <property type="component" value="Unassembled WGS sequence"/>
</dbReference>
<dbReference type="GO" id="GO:0008270">
    <property type="term" value="F:zinc ion binding"/>
    <property type="evidence" value="ECO:0007669"/>
    <property type="project" value="InterPro"/>
</dbReference>
<feature type="region of interest" description="Disordered" evidence="6">
    <location>
        <begin position="78"/>
        <end position="119"/>
    </location>
</feature>
<dbReference type="SUPFAM" id="SSF57701">
    <property type="entry name" value="Zn2/Cys6 DNA-binding domain"/>
    <property type="match status" value="1"/>
</dbReference>
<dbReference type="Gene3D" id="4.10.240.10">
    <property type="entry name" value="Zn(2)-C6 fungal-type DNA-binding domain"/>
    <property type="match status" value="1"/>
</dbReference>
<dbReference type="PANTHER" id="PTHR47660">
    <property type="entry name" value="TRANSCRIPTION FACTOR WITH C2H2 AND ZN(2)-CYS(6) DNA BINDING DOMAIN (EUROFUNG)-RELATED-RELATED"/>
    <property type="match status" value="1"/>
</dbReference>
<evidence type="ECO:0000256" key="1">
    <source>
        <dbReference type="ARBA" id="ARBA00022723"/>
    </source>
</evidence>
<dbReference type="PROSITE" id="PS50048">
    <property type="entry name" value="ZN2_CY6_FUNGAL_2"/>
    <property type="match status" value="1"/>
</dbReference>
<dbReference type="Pfam" id="PF04082">
    <property type="entry name" value="Fungal_trans"/>
    <property type="match status" value="1"/>
</dbReference>
<evidence type="ECO:0000256" key="2">
    <source>
        <dbReference type="ARBA" id="ARBA00022833"/>
    </source>
</evidence>
<dbReference type="SMART" id="SM00066">
    <property type="entry name" value="GAL4"/>
    <property type="match status" value="1"/>
</dbReference>
<comment type="caution">
    <text evidence="8">The sequence shown here is derived from an EMBL/GenBank/DDBJ whole genome shotgun (WGS) entry which is preliminary data.</text>
</comment>
<keyword evidence="2" id="KW-0862">Zinc</keyword>
<dbReference type="GO" id="GO:0003677">
    <property type="term" value="F:DNA binding"/>
    <property type="evidence" value="ECO:0007669"/>
    <property type="project" value="InterPro"/>
</dbReference>
<keyword evidence="1" id="KW-0479">Metal-binding</keyword>
<dbReference type="PANTHER" id="PTHR47660:SF7">
    <property type="entry name" value="TRANSCRIPTION FACTOR WITH C2H2 AND ZN(2)-CYS(6) DNA BINDING DOMAIN (EUROFUNG)"/>
    <property type="match status" value="1"/>
</dbReference>
<dbReference type="Pfam" id="PF00172">
    <property type="entry name" value="Zn_clus"/>
    <property type="match status" value="1"/>
</dbReference>
<dbReference type="PROSITE" id="PS00463">
    <property type="entry name" value="ZN2_CY6_FUNGAL_1"/>
    <property type="match status" value="1"/>
</dbReference>